<evidence type="ECO:0000256" key="8">
    <source>
        <dbReference type="SAM" id="Phobius"/>
    </source>
</evidence>
<proteinExistence type="predicted"/>
<sequence>MEQGEPPYGTWFVAIVSTSLFALGVTGLLSNMAVLAVHYADRRLVSAIDNVFVRNLNFADLVICVTAIPLTFVLVITGSGHQSTAVCLAHEASTSFACLASAANVVVVSVNRQNRIADSYSRPIEPRHMTTAIVVTWVVAIAGAIMPVSVVTLTSHDDNAAFWNATSTTQTCFRRMLTVDARIYWDICYTGVFVAASFAVVVSYARILYTARNRLRVRMAMIRAVLVAFPVVGSVQACPASDALKSQGKTVKWMSLLVIATFILCWSPYYVTRFLMSDIDDDTVVLRLEKLEFVFLTLAYLTISLHPFIYGFSRRAIRNAVAEHLMCCTAIDFTTP</sequence>
<evidence type="ECO:0000256" key="4">
    <source>
        <dbReference type="ARBA" id="ARBA00023040"/>
    </source>
</evidence>
<feature type="transmembrane region" description="Helical" evidence="8">
    <location>
        <begin position="291"/>
        <end position="310"/>
    </location>
</feature>
<evidence type="ECO:0000256" key="1">
    <source>
        <dbReference type="ARBA" id="ARBA00004141"/>
    </source>
</evidence>
<feature type="transmembrane region" description="Helical" evidence="8">
    <location>
        <begin position="253"/>
        <end position="271"/>
    </location>
</feature>
<keyword evidence="6" id="KW-0675">Receptor</keyword>
<dbReference type="GO" id="GO:0004930">
    <property type="term" value="F:G protein-coupled receptor activity"/>
    <property type="evidence" value="ECO:0007669"/>
    <property type="project" value="UniProtKB-KW"/>
</dbReference>
<feature type="transmembrane region" description="Helical" evidence="8">
    <location>
        <begin position="131"/>
        <end position="153"/>
    </location>
</feature>
<feature type="transmembrane region" description="Helical" evidence="8">
    <location>
        <begin position="92"/>
        <end position="110"/>
    </location>
</feature>
<gene>
    <name evidence="10" type="ORF">NP493_843g00011</name>
</gene>
<keyword evidence="4" id="KW-0297">G-protein coupled receptor</keyword>
<keyword evidence="3 8" id="KW-1133">Transmembrane helix</keyword>
<name>A0AAD9KM83_RIDPI</name>
<feature type="transmembrane region" description="Helical" evidence="8">
    <location>
        <begin position="12"/>
        <end position="37"/>
    </location>
</feature>
<evidence type="ECO:0000259" key="9">
    <source>
        <dbReference type="PROSITE" id="PS50262"/>
    </source>
</evidence>
<evidence type="ECO:0000313" key="10">
    <source>
        <dbReference type="EMBL" id="KAK2173871.1"/>
    </source>
</evidence>
<evidence type="ECO:0000256" key="6">
    <source>
        <dbReference type="ARBA" id="ARBA00023170"/>
    </source>
</evidence>
<evidence type="ECO:0000256" key="7">
    <source>
        <dbReference type="ARBA" id="ARBA00023224"/>
    </source>
</evidence>
<dbReference type="Proteomes" id="UP001209878">
    <property type="component" value="Unassembled WGS sequence"/>
</dbReference>
<keyword evidence="5 8" id="KW-0472">Membrane</keyword>
<comment type="subcellular location">
    <subcellularLocation>
        <location evidence="1">Membrane</location>
        <topology evidence="1">Multi-pass membrane protein</topology>
    </subcellularLocation>
</comment>
<dbReference type="Gene3D" id="1.20.1070.10">
    <property type="entry name" value="Rhodopsin 7-helix transmembrane proteins"/>
    <property type="match status" value="1"/>
</dbReference>
<dbReference type="InterPro" id="IPR000276">
    <property type="entry name" value="GPCR_Rhodpsn"/>
</dbReference>
<reference evidence="10" key="1">
    <citation type="journal article" date="2023" name="Mol. Biol. Evol.">
        <title>Third-Generation Sequencing Reveals the Adaptive Role of the Epigenome in Three Deep-Sea Polychaetes.</title>
        <authorList>
            <person name="Perez M."/>
            <person name="Aroh O."/>
            <person name="Sun Y."/>
            <person name="Lan Y."/>
            <person name="Juniper S.K."/>
            <person name="Young C.R."/>
            <person name="Angers B."/>
            <person name="Qian P.Y."/>
        </authorList>
    </citation>
    <scope>NUCLEOTIDE SEQUENCE</scope>
    <source>
        <strain evidence="10">R07B-5</strain>
    </source>
</reference>
<comment type="caution">
    <text evidence="10">The sequence shown here is derived from an EMBL/GenBank/DDBJ whole genome shotgun (WGS) entry which is preliminary data.</text>
</comment>
<dbReference type="GO" id="GO:0016020">
    <property type="term" value="C:membrane"/>
    <property type="evidence" value="ECO:0007669"/>
    <property type="project" value="UniProtKB-SubCell"/>
</dbReference>
<dbReference type="PRINTS" id="PR00237">
    <property type="entry name" value="GPCRRHODOPSN"/>
</dbReference>
<dbReference type="AlphaFoldDB" id="A0AAD9KM83"/>
<dbReference type="Pfam" id="PF00001">
    <property type="entry name" value="7tm_1"/>
    <property type="match status" value="1"/>
</dbReference>
<evidence type="ECO:0000256" key="2">
    <source>
        <dbReference type="ARBA" id="ARBA00022692"/>
    </source>
</evidence>
<protein>
    <recommendedName>
        <fullName evidence="9">G-protein coupled receptors family 1 profile domain-containing protein</fullName>
    </recommendedName>
</protein>
<dbReference type="EMBL" id="JAODUO010000845">
    <property type="protein sequence ID" value="KAK2173871.1"/>
    <property type="molecule type" value="Genomic_DNA"/>
</dbReference>
<evidence type="ECO:0000256" key="5">
    <source>
        <dbReference type="ARBA" id="ARBA00023136"/>
    </source>
</evidence>
<feature type="transmembrane region" description="Helical" evidence="8">
    <location>
        <begin position="58"/>
        <end position="80"/>
    </location>
</feature>
<dbReference type="PROSITE" id="PS50262">
    <property type="entry name" value="G_PROTEIN_RECEP_F1_2"/>
    <property type="match status" value="1"/>
</dbReference>
<keyword evidence="11" id="KW-1185">Reference proteome</keyword>
<dbReference type="InterPro" id="IPR017452">
    <property type="entry name" value="GPCR_Rhodpsn_7TM"/>
</dbReference>
<keyword evidence="7" id="KW-0807">Transducer</keyword>
<dbReference type="PANTHER" id="PTHR24240">
    <property type="entry name" value="OPSIN"/>
    <property type="match status" value="1"/>
</dbReference>
<dbReference type="SUPFAM" id="SSF81321">
    <property type="entry name" value="Family A G protein-coupled receptor-like"/>
    <property type="match status" value="1"/>
</dbReference>
<evidence type="ECO:0000256" key="3">
    <source>
        <dbReference type="ARBA" id="ARBA00022989"/>
    </source>
</evidence>
<feature type="transmembrane region" description="Helical" evidence="8">
    <location>
        <begin position="183"/>
        <end position="209"/>
    </location>
</feature>
<feature type="domain" description="G-protein coupled receptors family 1 profile" evidence="9">
    <location>
        <begin position="30"/>
        <end position="310"/>
    </location>
</feature>
<evidence type="ECO:0000313" key="11">
    <source>
        <dbReference type="Proteomes" id="UP001209878"/>
    </source>
</evidence>
<organism evidence="10 11">
    <name type="scientific">Ridgeia piscesae</name>
    <name type="common">Tubeworm</name>
    <dbReference type="NCBI Taxonomy" id="27915"/>
    <lineage>
        <taxon>Eukaryota</taxon>
        <taxon>Metazoa</taxon>
        <taxon>Spiralia</taxon>
        <taxon>Lophotrochozoa</taxon>
        <taxon>Annelida</taxon>
        <taxon>Polychaeta</taxon>
        <taxon>Sedentaria</taxon>
        <taxon>Canalipalpata</taxon>
        <taxon>Sabellida</taxon>
        <taxon>Siboglinidae</taxon>
        <taxon>Ridgeia</taxon>
    </lineage>
</organism>
<keyword evidence="2 8" id="KW-0812">Transmembrane</keyword>
<accession>A0AAD9KM83</accession>
<dbReference type="CDD" id="cd00637">
    <property type="entry name" value="7tm_classA_rhodopsin-like"/>
    <property type="match status" value="1"/>
</dbReference>
<dbReference type="InterPro" id="IPR050125">
    <property type="entry name" value="GPCR_opsins"/>
</dbReference>